<name>A0A7C1I4F7_9CREN</name>
<dbReference type="InterPro" id="IPR038733">
    <property type="entry name" value="Predicted_DNA_bind_prot_RHH"/>
</dbReference>
<proteinExistence type="predicted"/>
<dbReference type="InterPro" id="IPR027271">
    <property type="entry name" value="Acetolactate_synth/TF_NikR_C"/>
</dbReference>
<comment type="caution">
    <text evidence="2">The sequence shown here is derived from an EMBL/GenBank/DDBJ whole genome shotgun (WGS) entry which is preliminary data.</text>
</comment>
<dbReference type="Gene3D" id="3.30.70.1150">
    <property type="entry name" value="ACT-like. Chain A, domain 2"/>
    <property type="match status" value="1"/>
</dbReference>
<reference evidence="2" key="1">
    <citation type="journal article" date="2020" name="mSystems">
        <title>Genome- and Community-Level Interaction Insights into Carbon Utilization and Element Cycling Functions of Hydrothermarchaeota in Hydrothermal Sediment.</title>
        <authorList>
            <person name="Zhou Z."/>
            <person name="Liu Y."/>
            <person name="Xu W."/>
            <person name="Pan J."/>
            <person name="Luo Z.H."/>
            <person name="Li M."/>
        </authorList>
    </citation>
    <scope>NUCLEOTIDE SEQUENCE [LARGE SCALE GENOMIC DNA]</scope>
    <source>
        <strain evidence="2">SpSt-123</strain>
    </source>
</reference>
<feature type="domain" description="Predicted DNA-binding protein ribbon-helix-helix" evidence="1">
    <location>
        <begin position="1"/>
        <end position="40"/>
    </location>
</feature>
<gene>
    <name evidence="2" type="ORF">ENO04_04650</name>
</gene>
<accession>A0A7C1I4F7</accession>
<dbReference type="InterPro" id="IPR050192">
    <property type="entry name" value="CopG/NikR_regulator"/>
</dbReference>
<dbReference type="PANTHER" id="PTHR34719:SF2">
    <property type="entry name" value="NICKEL-RESPONSIVE REGULATOR"/>
    <property type="match status" value="1"/>
</dbReference>
<evidence type="ECO:0000259" key="1">
    <source>
        <dbReference type="Pfam" id="PF12651"/>
    </source>
</evidence>
<sequence>MKKRFGISISEDKYRVIDELSRKTNTARSLIVEKALEAYITAIKHKAEMHDCCGLIIVKYKKVSEEEITRRINKELVNAETHIHEGEVCVRIAYVKGSSDEIEKTITNLSSLAASVTFVPLD</sequence>
<protein>
    <submittedName>
        <fullName evidence="2">Ribbon-helix-helix domain-containing protein</fullName>
    </submittedName>
</protein>
<dbReference type="InterPro" id="IPR010985">
    <property type="entry name" value="Ribbon_hlx_hlx"/>
</dbReference>
<dbReference type="PANTHER" id="PTHR34719">
    <property type="entry name" value="NICKEL-RESPONSIVE REGULATOR"/>
    <property type="match status" value="1"/>
</dbReference>
<evidence type="ECO:0000313" key="2">
    <source>
        <dbReference type="EMBL" id="HDS10885.1"/>
    </source>
</evidence>
<dbReference type="Pfam" id="PF12651">
    <property type="entry name" value="RHH_3"/>
    <property type="match status" value="1"/>
</dbReference>
<organism evidence="2">
    <name type="scientific">Fervidicoccus fontis</name>
    <dbReference type="NCBI Taxonomy" id="683846"/>
    <lineage>
        <taxon>Archaea</taxon>
        <taxon>Thermoproteota</taxon>
        <taxon>Thermoprotei</taxon>
        <taxon>Fervidicoccales</taxon>
        <taxon>Fervidicoccaceae</taxon>
        <taxon>Fervidicoccus</taxon>
    </lineage>
</organism>
<dbReference type="EMBL" id="DSDY01000144">
    <property type="protein sequence ID" value="HDS10885.1"/>
    <property type="molecule type" value="Genomic_DNA"/>
</dbReference>
<dbReference type="GO" id="GO:0006355">
    <property type="term" value="P:regulation of DNA-templated transcription"/>
    <property type="evidence" value="ECO:0007669"/>
    <property type="project" value="InterPro"/>
</dbReference>
<dbReference type="SUPFAM" id="SSF47598">
    <property type="entry name" value="Ribbon-helix-helix"/>
    <property type="match status" value="1"/>
</dbReference>
<dbReference type="AlphaFoldDB" id="A0A7C1I4F7"/>
<dbReference type="GO" id="GO:0003677">
    <property type="term" value="F:DNA binding"/>
    <property type="evidence" value="ECO:0007669"/>
    <property type="project" value="TreeGrafter"/>
</dbReference>